<dbReference type="InterPro" id="IPR004860">
    <property type="entry name" value="LAGLIDADG_dom"/>
</dbReference>
<dbReference type="Gene3D" id="3.10.28.10">
    <property type="entry name" value="Homing endonucleases"/>
    <property type="match status" value="2"/>
</dbReference>
<evidence type="ECO:0000313" key="2">
    <source>
        <dbReference type="EMBL" id="MFD0944663.1"/>
    </source>
</evidence>
<dbReference type="EMBL" id="JBHTJF010000043">
    <property type="protein sequence ID" value="MFD0944663.1"/>
    <property type="molecule type" value="Genomic_DNA"/>
</dbReference>
<protein>
    <recommendedName>
        <fullName evidence="1">Homing endonuclease LAGLIDADG domain-containing protein</fullName>
    </recommendedName>
</protein>
<gene>
    <name evidence="2" type="ORF">ACFQ0V_13010</name>
</gene>
<dbReference type="RefSeq" id="WP_381014381.1">
    <property type="nucleotide sequence ID" value="NZ_JBHTJF010000043.1"/>
</dbReference>
<proteinExistence type="predicted"/>
<sequence>MNTFYARMTGKLLGDGCITREPNRQPRFHYTHHVPDLAWTTQCYDELKSYIPIHEPIYRKVTDERLIKGYSENYFVRSRVHPIITKLYDIWYPNGTRIVPRTFVRRYFNAEALAWWYQDDGHLKIENGQVRKIILSTESFTKEENEWLIELLYDTFQLQFRRDKANRILLYDQFQCFVFLHIVEPYMNDCMERKKNPHLPAKPFAQKPAIRLPLTIQLTKPTAQLNAALERLDYFFDEEHVNMERIMQQFLPRSFTTEPKKHVQVRLTNDNRKCLLALRKATGLTLSELSTWCFRSVEHIQERQQLYKFSS</sequence>
<name>A0ABW3GZN5_9BACL</name>
<evidence type="ECO:0000313" key="3">
    <source>
        <dbReference type="Proteomes" id="UP001596976"/>
    </source>
</evidence>
<dbReference type="InterPro" id="IPR027434">
    <property type="entry name" value="Homing_endonucl"/>
</dbReference>
<accession>A0ABW3GZN5</accession>
<comment type="caution">
    <text evidence="2">The sequence shown here is derived from an EMBL/GenBank/DDBJ whole genome shotgun (WGS) entry which is preliminary data.</text>
</comment>
<dbReference type="Proteomes" id="UP001596976">
    <property type="component" value="Unassembled WGS sequence"/>
</dbReference>
<dbReference type="SUPFAM" id="SSF55608">
    <property type="entry name" value="Homing endonucleases"/>
    <property type="match status" value="1"/>
</dbReference>
<organism evidence="2 3">
    <name type="scientific">Savagea faecisuis</name>
    <dbReference type="NCBI Taxonomy" id="1274803"/>
    <lineage>
        <taxon>Bacteria</taxon>
        <taxon>Bacillati</taxon>
        <taxon>Bacillota</taxon>
        <taxon>Bacilli</taxon>
        <taxon>Bacillales</taxon>
        <taxon>Caryophanaceae</taxon>
        <taxon>Savagea</taxon>
    </lineage>
</organism>
<reference evidence="3" key="1">
    <citation type="journal article" date="2019" name="Int. J. Syst. Evol. Microbiol.">
        <title>The Global Catalogue of Microorganisms (GCM) 10K type strain sequencing project: providing services to taxonomists for standard genome sequencing and annotation.</title>
        <authorList>
            <consortium name="The Broad Institute Genomics Platform"/>
            <consortium name="The Broad Institute Genome Sequencing Center for Infectious Disease"/>
            <person name="Wu L."/>
            <person name="Ma J."/>
        </authorList>
    </citation>
    <scope>NUCLEOTIDE SEQUENCE [LARGE SCALE GENOMIC DNA]</scope>
    <source>
        <strain evidence="3">CCUG 63563</strain>
    </source>
</reference>
<feature type="domain" description="Homing endonuclease LAGLIDADG" evidence="1">
    <location>
        <begin position="8"/>
        <end position="166"/>
    </location>
</feature>
<dbReference type="Pfam" id="PF03161">
    <property type="entry name" value="LAGLIDADG_2"/>
    <property type="match status" value="1"/>
</dbReference>
<evidence type="ECO:0000259" key="1">
    <source>
        <dbReference type="Pfam" id="PF03161"/>
    </source>
</evidence>
<keyword evidence="3" id="KW-1185">Reference proteome</keyword>